<comment type="caution">
    <text evidence="1">The sequence shown here is derived from an EMBL/GenBank/DDBJ whole genome shotgun (WGS) entry which is preliminary data.</text>
</comment>
<organism evidence="1">
    <name type="scientific">marine sediment metagenome</name>
    <dbReference type="NCBI Taxonomy" id="412755"/>
    <lineage>
        <taxon>unclassified sequences</taxon>
        <taxon>metagenomes</taxon>
        <taxon>ecological metagenomes</taxon>
    </lineage>
</organism>
<reference evidence="1" key="1">
    <citation type="journal article" date="2014" name="Front. Microbiol.">
        <title>High frequency of phylogenetically diverse reductive dehalogenase-homologous genes in deep subseafloor sedimentary metagenomes.</title>
        <authorList>
            <person name="Kawai M."/>
            <person name="Futagami T."/>
            <person name="Toyoda A."/>
            <person name="Takaki Y."/>
            <person name="Nishi S."/>
            <person name="Hori S."/>
            <person name="Arai W."/>
            <person name="Tsubouchi T."/>
            <person name="Morono Y."/>
            <person name="Uchiyama I."/>
            <person name="Ito T."/>
            <person name="Fujiyama A."/>
            <person name="Inagaki F."/>
            <person name="Takami H."/>
        </authorList>
    </citation>
    <scope>NUCLEOTIDE SEQUENCE</scope>
    <source>
        <strain evidence="1">Expedition CK06-06</strain>
    </source>
</reference>
<protein>
    <submittedName>
        <fullName evidence="1">Uncharacterized protein</fullName>
    </submittedName>
</protein>
<proteinExistence type="predicted"/>
<sequence>MGYKSPLNMFPADRWRQNFFIGAGGVLAYDDKVLGMDPIAYWPLSETSGLVANCLVNPAQNGVYTGVTLGQPGIGDGNTAPYFDGTNDYVDVLTAAFIAAYNGSE</sequence>
<dbReference type="EMBL" id="BARV01006529">
    <property type="protein sequence ID" value="GAI14148.1"/>
    <property type="molecule type" value="Genomic_DNA"/>
</dbReference>
<name>X1L591_9ZZZZ</name>
<accession>X1L591</accession>
<feature type="non-terminal residue" evidence="1">
    <location>
        <position position="105"/>
    </location>
</feature>
<gene>
    <name evidence="1" type="ORF">S06H3_13377</name>
</gene>
<dbReference type="AlphaFoldDB" id="X1L591"/>
<evidence type="ECO:0000313" key="1">
    <source>
        <dbReference type="EMBL" id="GAI14148.1"/>
    </source>
</evidence>